<dbReference type="SUPFAM" id="SSF54001">
    <property type="entry name" value="Cysteine proteinases"/>
    <property type="match status" value="1"/>
</dbReference>
<comment type="similarity">
    <text evidence="2 11 15">Belongs to the peptidase C19 family.</text>
</comment>
<evidence type="ECO:0000259" key="18">
    <source>
        <dbReference type="PROSITE" id="PS50271"/>
    </source>
</evidence>
<dbReference type="AlphaFoldDB" id="A0A1J4MDA7"/>
<dbReference type="GO" id="GO:0016579">
    <property type="term" value="P:protein deubiquitination"/>
    <property type="evidence" value="ECO:0007669"/>
    <property type="project" value="InterPro"/>
</dbReference>
<dbReference type="GO" id="GO:0005829">
    <property type="term" value="C:cytosol"/>
    <property type="evidence" value="ECO:0007669"/>
    <property type="project" value="TreeGrafter"/>
</dbReference>
<feature type="domain" description="UBP-type" evidence="18">
    <location>
        <begin position="155"/>
        <end position="272"/>
    </location>
</feature>
<dbReference type="InterPro" id="IPR038765">
    <property type="entry name" value="Papain-like_cys_pep_sf"/>
</dbReference>
<comment type="catalytic activity">
    <reaction evidence="1 11 15">
        <text>Thiol-dependent hydrolysis of ester, thioester, amide, peptide and isopeptide bonds formed by the C-terminal Gly of ubiquitin (a 76-residue protein attached to proteins as an intracellular targeting signal).</text>
        <dbReference type="EC" id="3.4.19.12"/>
    </reaction>
</comment>
<evidence type="ECO:0000256" key="11">
    <source>
        <dbReference type="PIRNR" id="PIRNR016308"/>
    </source>
</evidence>
<name>A0A1J4MDA7_9CRYT</name>
<keyword evidence="10 11" id="KW-0862">Zinc</keyword>
<dbReference type="SMART" id="SM00290">
    <property type="entry name" value="ZnF_UBP"/>
    <property type="match status" value="1"/>
</dbReference>
<dbReference type="GO" id="GO:0004843">
    <property type="term" value="F:cysteine-type deubiquitinase activity"/>
    <property type="evidence" value="ECO:0007669"/>
    <property type="project" value="UniProtKB-UniRule"/>
</dbReference>
<dbReference type="Pfam" id="PF02148">
    <property type="entry name" value="zf-UBP"/>
    <property type="match status" value="1"/>
</dbReference>
<dbReference type="InterPro" id="IPR050164">
    <property type="entry name" value="Peptidase_C19"/>
</dbReference>
<keyword evidence="4 11" id="KW-0479">Metal-binding</keyword>
<feature type="domain" description="UBA" evidence="16">
    <location>
        <begin position="634"/>
        <end position="679"/>
    </location>
</feature>
<evidence type="ECO:0000256" key="6">
    <source>
        <dbReference type="ARBA" id="ARBA00022771"/>
    </source>
</evidence>
<feature type="active site" description="Proton acceptor" evidence="12">
    <location>
        <position position="780"/>
    </location>
</feature>
<dbReference type="InterPro" id="IPR016652">
    <property type="entry name" value="Ubiquitinyl_hydrolase"/>
</dbReference>
<evidence type="ECO:0000256" key="8">
    <source>
        <dbReference type="ARBA" id="ARBA00022801"/>
    </source>
</evidence>
<dbReference type="PIRSF" id="PIRSF016308">
    <property type="entry name" value="UBP"/>
    <property type="match status" value="1"/>
</dbReference>
<keyword evidence="3 11" id="KW-0645">Protease</keyword>
<keyword evidence="6 14" id="KW-0863">Zinc-finger</keyword>
<proteinExistence type="inferred from homology"/>
<organism evidence="19 20">
    <name type="scientific">Cryptosporidium andersoni</name>
    <dbReference type="NCBI Taxonomy" id="117008"/>
    <lineage>
        <taxon>Eukaryota</taxon>
        <taxon>Sar</taxon>
        <taxon>Alveolata</taxon>
        <taxon>Apicomplexa</taxon>
        <taxon>Conoidasida</taxon>
        <taxon>Coccidia</taxon>
        <taxon>Eucoccidiorida</taxon>
        <taxon>Eimeriorina</taxon>
        <taxon>Cryptosporidiidae</taxon>
        <taxon>Cryptosporidium</taxon>
    </lineage>
</organism>
<reference evidence="19 20" key="1">
    <citation type="submission" date="2016-10" db="EMBL/GenBank/DDBJ databases">
        <title>Reductive evolution of mitochondrial metabolism and differential evolution of invasion-related proteins in Cryptosporidium.</title>
        <authorList>
            <person name="Liu S."/>
            <person name="Roellig D.M."/>
            <person name="Guo Y."/>
            <person name="Li N."/>
            <person name="Frace M.A."/>
            <person name="Tang K."/>
            <person name="Zhang L."/>
            <person name="Feng Y."/>
            <person name="Xiao L."/>
        </authorList>
    </citation>
    <scope>NUCLEOTIDE SEQUENCE [LARGE SCALE GENOMIC DNA]</scope>
    <source>
        <strain evidence="19">30847</strain>
    </source>
</reference>
<comment type="caution">
    <text evidence="19">The sequence shown here is derived from an EMBL/GenBank/DDBJ whole genome shotgun (WGS) entry which is preliminary data.</text>
</comment>
<evidence type="ECO:0000256" key="9">
    <source>
        <dbReference type="ARBA" id="ARBA00022807"/>
    </source>
</evidence>
<dbReference type="EMBL" id="LRBS01000125">
    <property type="protein sequence ID" value="OII70996.1"/>
    <property type="molecule type" value="Genomic_DNA"/>
</dbReference>
<dbReference type="Gene3D" id="3.30.40.10">
    <property type="entry name" value="Zinc/RING finger domain, C3HC4 (zinc finger)"/>
    <property type="match status" value="2"/>
</dbReference>
<evidence type="ECO:0000259" key="17">
    <source>
        <dbReference type="PROSITE" id="PS50235"/>
    </source>
</evidence>
<dbReference type="InterPro" id="IPR018200">
    <property type="entry name" value="USP_CS"/>
</dbReference>
<dbReference type="Gene3D" id="1.10.8.10">
    <property type="entry name" value="DNA helicase RuvA subunit, C-terminal domain"/>
    <property type="match status" value="1"/>
</dbReference>
<evidence type="ECO:0000256" key="10">
    <source>
        <dbReference type="ARBA" id="ARBA00022833"/>
    </source>
</evidence>
<evidence type="ECO:0000256" key="14">
    <source>
        <dbReference type="PROSITE-ProRule" id="PRU00502"/>
    </source>
</evidence>
<feature type="domain" description="USP" evidence="17">
    <location>
        <begin position="313"/>
        <end position="826"/>
    </location>
</feature>
<feature type="binding site" evidence="13">
    <location>
        <position position="199"/>
    </location>
    <ligand>
        <name>Zn(2+)</name>
        <dbReference type="ChEBI" id="CHEBI:29105"/>
    </ligand>
</feature>
<feature type="binding site" evidence="13">
    <location>
        <position position="182"/>
    </location>
    <ligand>
        <name>Zn(2+)</name>
        <dbReference type="ChEBI" id="CHEBI:29105"/>
    </ligand>
</feature>
<evidence type="ECO:0000256" key="12">
    <source>
        <dbReference type="PIRSR" id="PIRSR016308-1"/>
    </source>
</evidence>
<feature type="active site" description="Nucleophile" evidence="12">
    <location>
        <position position="322"/>
    </location>
</feature>
<keyword evidence="8 11" id="KW-0378">Hydrolase</keyword>
<keyword evidence="7 11" id="KW-0833">Ubl conjugation pathway</keyword>
<evidence type="ECO:0000256" key="4">
    <source>
        <dbReference type="ARBA" id="ARBA00022723"/>
    </source>
</evidence>
<dbReference type="InterPro" id="IPR015940">
    <property type="entry name" value="UBA"/>
</dbReference>
<evidence type="ECO:0000313" key="19">
    <source>
        <dbReference type="EMBL" id="OII70996.1"/>
    </source>
</evidence>
<dbReference type="PROSITE" id="PS50030">
    <property type="entry name" value="UBA"/>
    <property type="match status" value="1"/>
</dbReference>
<feature type="binding site" evidence="13">
    <location>
        <position position="179"/>
    </location>
    <ligand>
        <name>Zn(2+)</name>
        <dbReference type="ChEBI" id="CHEBI:29105"/>
    </ligand>
</feature>
<dbReference type="Gene3D" id="3.90.70.10">
    <property type="entry name" value="Cysteine proteinases"/>
    <property type="match status" value="1"/>
</dbReference>
<dbReference type="RefSeq" id="XP_067066365.1">
    <property type="nucleotide sequence ID" value="XM_067212068.1"/>
</dbReference>
<evidence type="ECO:0000256" key="7">
    <source>
        <dbReference type="ARBA" id="ARBA00022786"/>
    </source>
</evidence>
<dbReference type="OrthoDB" id="361536at2759"/>
<dbReference type="InterPro" id="IPR001394">
    <property type="entry name" value="Peptidase_C19_UCH"/>
</dbReference>
<evidence type="ECO:0000256" key="5">
    <source>
        <dbReference type="ARBA" id="ARBA00022737"/>
    </source>
</evidence>
<dbReference type="InterPro" id="IPR028889">
    <property type="entry name" value="USP"/>
</dbReference>
<protein>
    <recommendedName>
        <fullName evidence="11 15">Ubiquitin carboxyl-terminal hydrolase</fullName>
        <ecNumber evidence="11 15">3.4.19.12</ecNumber>
    </recommendedName>
</protein>
<dbReference type="PROSITE" id="PS00973">
    <property type="entry name" value="USP_2"/>
    <property type="match status" value="1"/>
</dbReference>
<evidence type="ECO:0000256" key="2">
    <source>
        <dbReference type="ARBA" id="ARBA00009085"/>
    </source>
</evidence>
<sequence>MNNKEDFDLIELANSVCNNIKRPIYFWKSECQLSFKNALSLGGLYVNLMTFEAFSEQYLIWDYKYRGCKLYLNILAERNYKDDIILSKDDTLDPDLKFFDIEYSYQIVILPNMIRIPINDPIIPDCLKELIQHITDNPSINSDQSHYIAWTEDRKITKHAATLFQIDNPKPVVSSGWKCEVCSATNNLWLNLSDGFIGCGRKLYGVGGGCKDGSEGAALLHYKMFPDRPLVVKLGTITPLGNADVFSYDKDEDDLVIDPNLIDHLAHFQINIGLLKKCDKSIAEMQSEHNATFNWSFPDSNNELERISGPGFVGLENLGNSCYMNSIFQVMSCMSEIKVLFVDLFQNILENFLRYDTDKKVNEDLILQYAKVNIALITDEIKIEREKRVKKYKNNIDNLISKIESLNIPKEAIISRIIIEEDSYDYVSPIQLKNVVTKGHCEFSSAHQQDAEEFLTYFMGKLNSHLELLANSPDELIVEASKKMARCFLYEQVERLECEQSRQVRYLAETTHILSLSMPSELDISPSRTLKKQRQSDESILNCIDLMDLIKGWTQKDTIENFLSPATNKVGRANRRNFMKTMPPYLIIHLKRFYLSDSWKPLKINDKVKVPDILDIEFLRRSDSLAPGEIAFTNIDELPSEDLIRSIEELGFTRNHAILAFRETKSSESDVCLNWILSNIDNIDELKYMEGISDTLPLNDDINTIVSVCCCSHDIAKAALCKFGNVETAIQMILDGSMHIQKCDIKINTPQITKNIDDGYGKYELTAVVCHLGKNAHSGHYVSFIKKMMDNGNSSWVLYNDMKVSICKKLEDIKKEYGYLYFYRRVN</sequence>
<evidence type="ECO:0000313" key="20">
    <source>
        <dbReference type="Proteomes" id="UP000186804"/>
    </source>
</evidence>
<evidence type="ECO:0000256" key="3">
    <source>
        <dbReference type="ARBA" id="ARBA00022670"/>
    </source>
</evidence>
<dbReference type="GO" id="GO:0005634">
    <property type="term" value="C:nucleus"/>
    <property type="evidence" value="ECO:0007669"/>
    <property type="project" value="TreeGrafter"/>
</dbReference>
<keyword evidence="20" id="KW-1185">Reference proteome</keyword>
<dbReference type="VEuPathDB" id="CryptoDB:cand_018350"/>
<dbReference type="PANTHER" id="PTHR24006:SF664">
    <property type="entry name" value="UBIQUITIN CARBOXYL-TERMINAL HYDROLASE"/>
    <property type="match status" value="1"/>
</dbReference>
<dbReference type="GO" id="GO:0006508">
    <property type="term" value="P:proteolysis"/>
    <property type="evidence" value="ECO:0007669"/>
    <property type="project" value="UniProtKB-KW"/>
</dbReference>
<dbReference type="InterPro" id="IPR001607">
    <property type="entry name" value="Znf_UBP"/>
</dbReference>
<evidence type="ECO:0000256" key="15">
    <source>
        <dbReference type="RuleBase" id="RU366025"/>
    </source>
</evidence>
<dbReference type="PROSITE" id="PS00972">
    <property type="entry name" value="USP_1"/>
    <property type="match status" value="1"/>
</dbReference>
<dbReference type="PROSITE" id="PS50271">
    <property type="entry name" value="ZF_UBP"/>
    <property type="match status" value="1"/>
</dbReference>
<dbReference type="PANTHER" id="PTHR24006">
    <property type="entry name" value="UBIQUITIN CARBOXYL-TERMINAL HYDROLASE"/>
    <property type="match status" value="1"/>
</dbReference>
<dbReference type="Pfam" id="PF00443">
    <property type="entry name" value="UCH"/>
    <property type="match status" value="1"/>
</dbReference>
<dbReference type="Proteomes" id="UP000186804">
    <property type="component" value="Unassembled WGS sequence"/>
</dbReference>
<dbReference type="SUPFAM" id="SSF57850">
    <property type="entry name" value="RING/U-box"/>
    <property type="match status" value="1"/>
</dbReference>
<dbReference type="GeneID" id="92366020"/>
<dbReference type="PROSITE" id="PS50235">
    <property type="entry name" value="USP_3"/>
    <property type="match status" value="1"/>
</dbReference>
<dbReference type="InterPro" id="IPR041432">
    <property type="entry name" value="UBP13_Znf-UBP_var"/>
</dbReference>
<gene>
    <name evidence="19" type="ORF">cand_018350</name>
</gene>
<dbReference type="InterPro" id="IPR013083">
    <property type="entry name" value="Znf_RING/FYVE/PHD"/>
</dbReference>
<dbReference type="Pfam" id="PF17807">
    <property type="entry name" value="zf-UBP_var"/>
    <property type="match status" value="1"/>
</dbReference>
<evidence type="ECO:0000259" key="16">
    <source>
        <dbReference type="PROSITE" id="PS50030"/>
    </source>
</evidence>
<dbReference type="GO" id="GO:0008270">
    <property type="term" value="F:zinc ion binding"/>
    <property type="evidence" value="ECO:0007669"/>
    <property type="project" value="UniProtKB-UniRule"/>
</dbReference>
<evidence type="ECO:0000256" key="1">
    <source>
        <dbReference type="ARBA" id="ARBA00000707"/>
    </source>
</evidence>
<accession>A0A1J4MDA7</accession>
<evidence type="ECO:0000256" key="13">
    <source>
        <dbReference type="PIRSR" id="PIRSR016308-3"/>
    </source>
</evidence>
<dbReference type="EC" id="3.4.19.12" evidence="11 15"/>
<keyword evidence="9 11" id="KW-0788">Thiol protease</keyword>
<keyword evidence="5" id="KW-0677">Repeat</keyword>